<comment type="caution">
    <text evidence="2">The sequence shown here is derived from an EMBL/GenBank/DDBJ whole genome shotgun (WGS) entry which is preliminary data.</text>
</comment>
<name>A0ABV4WP45_9CYAN</name>
<proteinExistence type="predicted"/>
<evidence type="ECO:0000313" key="3">
    <source>
        <dbReference type="Proteomes" id="UP001576780"/>
    </source>
</evidence>
<feature type="region of interest" description="Disordered" evidence="1">
    <location>
        <begin position="1"/>
        <end position="32"/>
    </location>
</feature>
<keyword evidence="3" id="KW-1185">Reference proteome</keyword>
<dbReference type="EMBL" id="JBHFNT010000185">
    <property type="protein sequence ID" value="MFB2836863.1"/>
    <property type="molecule type" value="Genomic_DNA"/>
</dbReference>
<dbReference type="Proteomes" id="UP001576780">
    <property type="component" value="Unassembled WGS sequence"/>
</dbReference>
<gene>
    <name evidence="2" type="ORF">ACE1CA_20235</name>
</gene>
<protein>
    <submittedName>
        <fullName evidence="2">Uncharacterized protein</fullName>
    </submittedName>
</protein>
<dbReference type="RefSeq" id="WP_413279228.1">
    <property type="nucleotide sequence ID" value="NZ_JBHFNT010000185.1"/>
</dbReference>
<reference evidence="2 3" key="1">
    <citation type="submission" date="2024-09" db="EMBL/GenBank/DDBJ databases">
        <title>Floridaenema gen nov. (Aerosakkonemataceae, Aerosakkonematales ord. nov., Cyanobacteria) from benthic tropical and subtropical fresh waters, with the description of four new species.</title>
        <authorList>
            <person name="Moretto J.A."/>
            <person name="Berthold D.E."/>
            <person name="Lefler F.W."/>
            <person name="Huang I.-S."/>
            <person name="Laughinghouse H. IV."/>
        </authorList>
    </citation>
    <scope>NUCLEOTIDE SEQUENCE [LARGE SCALE GENOMIC DNA]</scope>
    <source>
        <strain evidence="2 3">BLCC-F167</strain>
    </source>
</reference>
<organism evidence="2 3">
    <name type="scientific">Floridaenema evergladense BLCC-F167</name>
    <dbReference type="NCBI Taxonomy" id="3153639"/>
    <lineage>
        <taxon>Bacteria</taxon>
        <taxon>Bacillati</taxon>
        <taxon>Cyanobacteriota</taxon>
        <taxon>Cyanophyceae</taxon>
        <taxon>Oscillatoriophycideae</taxon>
        <taxon>Aerosakkonematales</taxon>
        <taxon>Aerosakkonemataceae</taxon>
        <taxon>Floridanema</taxon>
        <taxon>Floridanema evergladense</taxon>
    </lineage>
</organism>
<evidence type="ECO:0000256" key="1">
    <source>
        <dbReference type="SAM" id="MobiDB-lite"/>
    </source>
</evidence>
<sequence>MRGNPSPVQTDEFKKRQFKPVGEVDSPLARKPTSVKLPQDVAEELDSWTKEERVMFLRSLITNAVRERVKAAG</sequence>
<accession>A0ABV4WP45</accession>
<evidence type="ECO:0000313" key="2">
    <source>
        <dbReference type="EMBL" id="MFB2836863.1"/>
    </source>
</evidence>